<comment type="subcellular location">
    <subcellularLocation>
        <location evidence="1">Membrane</location>
        <topology evidence="1">Single-pass membrane protein</topology>
    </subcellularLocation>
    <subcellularLocation>
        <location evidence="8">Plastid</location>
        <location evidence="8">Chloroplast thylakoid membrane</location>
        <topology evidence="8">Single-pass membrane protein</topology>
    </subcellularLocation>
</comment>
<evidence type="ECO:0000256" key="1">
    <source>
        <dbReference type="ARBA" id="ARBA00004167"/>
    </source>
</evidence>
<feature type="transmembrane region" description="Helical" evidence="8">
    <location>
        <begin position="6"/>
        <end position="27"/>
    </location>
</feature>
<dbReference type="PANTHER" id="PTHR35774">
    <property type="entry name" value="PHOTOSYSTEM II REACTION CENTER PROTEIN M"/>
    <property type="match status" value="1"/>
</dbReference>
<evidence type="ECO:0000256" key="7">
    <source>
        <dbReference type="ARBA" id="ARBA00023276"/>
    </source>
</evidence>
<keyword evidence="2 8" id="KW-0674">Reaction center</keyword>
<dbReference type="SUPFAM" id="SSF161033">
    <property type="entry name" value="Photosystem II reaction center protein M, PsbM"/>
    <property type="match status" value="1"/>
</dbReference>
<organism evidence="9">
    <name type="scientific">Hordeum bulbosum</name>
    <name type="common">Bulbous barley</name>
    <name type="synonym">Critesion bulbosum</name>
    <dbReference type="NCBI Taxonomy" id="4516"/>
    <lineage>
        <taxon>Eukaryota</taxon>
        <taxon>Viridiplantae</taxon>
        <taxon>Streptophyta</taxon>
        <taxon>Embryophyta</taxon>
        <taxon>Tracheophyta</taxon>
        <taxon>Spermatophyta</taxon>
        <taxon>Magnoliopsida</taxon>
        <taxon>Liliopsida</taxon>
        <taxon>Poales</taxon>
        <taxon>Poaceae</taxon>
        <taxon>BOP clade</taxon>
        <taxon>Pooideae</taxon>
        <taxon>Triticodae</taxon>
        <taxon>Triticeae</taxon>
        <taxon>Hordeinae</taxon>
        <taxon>Hordeum</taxon>
    </lineage>
</organism>
<dbReference type="PANTHER" id="PTHR35774:SF1">
    <property type="entry name" value="PHOTOSYSTEM II REACTION CENTER PROTEIN M"/>
    <property type="match status" value="1"/>
</dbReference>
<protein>
    <recommendedName>
        <fullName evidence="8">Photosystem II reaction center protein M</fullName>
        <shortName evidence="8">PSII-M</shortName>
    </recommendedName>
</protein>
<dbReference type="SMR" id="A0A218LMQ4"/>
<reference evidence="9" key="1">
    <citation type="journal article" date="2017" name="BMC Evol. Biol.">
        <title>Dated tribe-wide whole chloroplast genome phylogeny indicates recurrent hybridizations within Triticeae.</title>
        <authorList>
            <person name="Bernhardt N."/>
            <person name="Brassac J."/>
            <person name="Kilian B."/>
            <person name="Blattner F.R."/>
        </authorList>
    </citation>
    <scope>NUCLEOTIDE SEQUENCE</scope>
</reference>
<evidence type="ECO:0000256" key="4">
    <source>
        <dbReference type="ARBA" id="ARBA00022692"/>
    </source>
</evidence>
<keyword evidence="6 8" id="KW-0472">Membrane</keyword>
<evidence type="ECO:0000256" key="5">
    <source>
        <dbReference type="ARBA" id="ARBA00022989"/>
    </source>
</evidence>
<keyword evidence="5 8" id="KW-1133">Transmembrane helix</keyword>
<dbReference type="InterPro" id="IPR007826">
    <property type="entry name" value="PSII_PsbM"/>
</dbReference>
<keyword evidence="8" id="KW-0793">Thylakoid</keyword>
<comment type="similarity">
    <text evidence="8">Belongs to the PsbM family.</text>
</comment>
<keyword evidence="3 8" id="KW-0602">Photosynthesis</keyword>
<evidence type="ECO:0000256" key="2">
    <source>
        <dbReference type="ARBA" id="ARBA00022469"/>
    </source>
</evidence>
<keyword evidence="4 8" id="KW-0812">Transmembrane</keyword>
<dbReference type="Pfam" id="PF05151">
    <property type="entry name" value="PsbM"/>
    <property type="match status" value="1"/>
</dbReference>
<keyword evidence="7 8" id="KW-0604">Photosystem II</keyword>
<proteinExistence type="inferred from homology"/>
<accession>A0A218LMQ4</accession>
<dbReference type="HAMAP" id="MF_00438">
    <property type="entry name" value="PSII_PsbM"/>
    <property type="match status" value="1"/>
</dbReference>
<keyword evidence="9" id="KW-0150">Chloroplast</keyword>
<comment type="subunit">
    <text evidence="8">PSII is composed of 1 copy each of membrane proteins PsbA, PsbB, PsbC, PsbD, PsbE, PsbF, PsbH, PsbI, PsbJ, PsbK, PsbL, PsbM, PsbT, PsbX, PsbY, PsbZ, Psb30/Ycf12, at least 3 peripheral proteins of the oxygen-evolving complex and a large number of cofactors. It forms dimeric complexes.</text>
</comment>
<geneLocation type="chloroplast" evidence="9"/>
<evidence type="ECO:0000256" key="8">
    <source>
        <dbReference type="HAMAP-Rule" id="MF_00438"/>
    </source>
</evidence>
<dbReference type="EMBL" id="KY636105">
    <property type="protein sequence ID" value="ASD42468.1"/>
    <property type="molecule type" value="Genomic_DNA"/>
</dbReference>
<sequence>MEVNILAFIATALFILIPTSFLLIIYVKTVSQNN</sequence>
<dbReference type="GO" id="GO:0019684">
    <property type="term" value="P:photosynthesis, light reaction"/>
    <property type="evidence" value="ECO:0007669"/>
    <property type="project" value="InterPro"/>
</dbReference>
<keyword evidence="9" id="KW-0934">Plastid</keyword>
<dbReference type="GO" id="GO:0009535">
    <property type="term" value="C:chloroplast thylakoid membrane"/>
    <property type="evidence" value="ECO:0007669"/>
    <property type="project" value="UniProtKB-SubCell"/>
</dbReference>
<evidence type="ECO:0000256" key="6">
    <source>
        <dbReference type="ARBA" id="ARBA00023136"/>
    </source>
</evidence>
<evidence type="ECO:0000256" key="3">
    <source>
        <dbReference type="ARBA" id="ARBA00022531"/>
    </source>
</evidence>
<dbReference type="InterPro" id="IPR037269">
    <property type="entry name" value="PSII_PsbM_sf"/>
</dbReference>
<name>A0A218LMQ4_HORBU</name>
<gene>
    <name evidence="8 9" type="primary">psbM</name>
</gene>
<dbReference type="NCBIfam" id="TIGR03038">
    <property type="entry name" value="PS_II_psbM"/>
    <property type="match status" value="1"/>
</dbReference>
<comment type="function">
    <text evidence="8">One of the components of the core complex of photosystem II (PSII). PSII is a light-driven water:plastoquinone oxidoreductase that uses light energy to abstract electrons from H(2)O, generating O(2) and a proton gradient subsequently used for ATP formation. It consists of a core antenna complex that captures photons, and an electron transfer chain that converts photonic excitation into a charge separation. This subunit is found at the monomer-monomer interface.</text>
</comment>
<dbReference type="AlphaFoldDB" id="A0A218LMQ4"/>
<dbReference type="GO" id="GO:0009523">
    <property type="term" value="C:photosystem II"/>
    <property type="evidence" value="ECO:0007669"/>
    <property type="project" value="UniProtKB-KW"/>
</dbReference>
<evidence type="ECO:0000313" key="9">
    <source>
        <dbReference type="EMBL" id="ASD42468.1"/>
    </source>
</evidence>